<dbReference type="GeneID" id="106021547"/>
<dbReference type="GO" id="GO:0031704">
    <property type="term" value="F:apelin receptor binding"/>
    <property type="evidence" value="ECO:0007669"/>
    <property type="project" value="InterPro"/>
</dbReference>
<dbReference type="RefSeq" id="XP_012972629.1">
    <property type="nucleotide sequence ID" value="XM_013117175.3"/>
</dbReference>
<dbReference type="OrthoDB" id="9922869at2759"/>
<dbReference type="CDD" id="cd20244">
    <property type="entry name" value="Toddler"/>
    <property type="match status" value="1"/>
</dbReference>
<name>A0A1U8CAM2_MESAU</name>
<proteinExistence type="predicted"/>
<evidence type="ECO:0000313" key="3">
    <source>
        <dbReference type="RefSeq" id="XP_012972629.1"/>
    </source>
</evidence>
<feature type="transmembrane region" description="Helical" evidence="1">
    <location>
        <begin position="6"/>
        <end position="26"/>
    </location>
</feature>
<evidence type="ECO:0000313" key="2">
    <source>
        <dbReference type="Proteomes" id="UP000886700"/>
    </source>
</evidence>
<keyword evidence="2" id="KW-1185">Reference proteome</keyword>
<dbReference type="InterPro" id="IPR047853">
    <property type="entry name" value="ELA"/>
</dbReference>
<keyword evidence="1" id="KW-0812">Transmembrane</keyword>
<dbReference type="AlphaFoldDB" id="A0A1U8CAM2"/>
<keyword evidence="1" id="KW-0472">Membrane</keyword>
<keyword evidence="1" id="KW-1133">Transmembrane helix</keyword>
<reference evidence="3" key="1">
    <citation type="submission" date="2025-08" db="UniProtKB">
        <authorList>
            <consortium name="RefSeq"/>
        </authorList>
    </citation>
    <scope>IDENTIFICATION</scope>
    <source>
        <tissue evidence="3">Liver</tissue>
    </source>
</reference>
<dbReference type="Pfam" id="PF22050">
    <property type="entry name" value="Toddler"/>
    <property type="match status" value="1"/>
</dbReference>
<organism evidence="2 3">
    <name type="scientific">Mesocricetus auratus</name>
    <name type="common">Golden hamster</name>
    <dbReference type="NCBI Taxonomy" id="10036"/>
    <lineage>
        <taxon>Eukaryota</taxon>
        <taxon>Metazoa</taxon>
        <taxon>Chordata</taxon>
        <taxon>Craniata</taxon>
        <taxon>Vertebrata</taxon>
        <taxon>Euteleostomi</taxon>
        <taxon>Mammalia</taxon>
        <taxon>Eutheria</taxon>
        <taxon>Euarchontoglires</taxon>
        <taxon>Glires</taxon>
        <taxon>Rodentia</taxon>
        <taxon>Myomorpha</taxon>
        <taxon>Muroidea</taxon>
        <taxon>Cricetidae</taxon>
        <taxon>Cricetinae</taxon>
        <taxon>Mesocricetus</taxon>
    </lineage>
</organism>
<accession>A0A1U8CAM2</accession>
<protein>
    <submittedName>
        <fullName evidence="3">Apelin receptor early endogenous ligand</fullName>
    </submittedName>
</protein>
<dbReference type="STRING" id="10036.ENSMAUP00000009070"/>
<gene>
    <name evidence="3" type="primary">Apela</name>
</gene>
<dbReference type="Proteomes" id="UP000886700">
    <property type="component" value="Unplaced"/>
</dbReference>
<evidence type="ECO:0000256" key="1">
    <source>
        <dbReference type="SAM" id="Phobius"/>
    </source>
</evidence>
<dbReference type="CTD" id="100506013"/>
<sequence length="54" mass="6829">MRFQHYFLVFFIFVMSLLFITEQRPVNLPRKRKLYRHNCFRRRCVSLHSRVPFP</sequence>
<dbReference type="KEGG" id="maua:106021547"/>
<dbReference type="GO" id="GO:0060183">
    <property type="term" value="P:apelin receptor signaling pathway"/>
    <property type="evidence" value="ECO:0007669"/>
    <property type="project" value="InterPro"/>
</dbReference>
<keyword evidence="3" id="KW-0675">Receptor</keyword>
<dbReference type="GO" id="GO:0007507">
    <property type="term" value="P:heart development"/>
    <property type="evidence" value="ECO:0007669"/>
    <property type="project" value="InterPro"/>
</dbReference>